<evidence type="ECO:0000313" key="2">
    <source>
        <dbReference type="Proteomes" id="UP000234275"/>
    </source>
</evidence>
<dbReference type="RefSeq" id="XP_024704962.1">
    <property type="nucleotide sequence ID" value="XM_024849314.1"/>
</dbReference>
<dbReference type="AlphaFoldDB" id="A0A2I2G9V7"/>
<name>A0A2I2G9V7_9EURO</name>
<accession>A0A2I2G9V7</accession>
<dbReference type="GeneID" id="36557013"/>
<proteinExistence type="predicted"/>
<reference evidence="1 2" key="1">
    <citation type="submission" date="2016-12" db="EMBL/GenBank/DDBJ databases">
        <title>The genomes of Aspergillus section Nigri reveals drivers in fungal speciation.</title>
        <authorList>
            <consortium name="DOE Joint Genome Institute"/>
            <person name="Vesth T.C."/>
            <person name="Nybo J."/>
            <person name="Theobald S."/>
            <person name="Brandl J."/>
            <person name="Frisvad J.C."/>
            <person name="Nielsen K.F."/>
            <person name="Lyhne E.K."/>
            <person name="Kogle M.E."/>
            <person name="Kuo A."/>
            <person name="Riley R."/>
            <person name="Clum A."/>
            <person name="Nolan M."/>
            <person name="Lipzen A."/>
            <person name="Salamov A."/>
            <person name="Henrissat B."/>
            <person name="Wiebenga A."/>
            <person name="De Vries R.P."/>
            <person name="Grigoriev I.V."/>
            <person name="Mortensen U.H."/>
            <person name="Andersen M.R."/>
            <person name="Baker S.E."/>
        </authorList>
    </citation>
    <scope>NUCLEOTIDE SEQUENCE [LARGE SCALE GENOMIC DNA]</scope>
    <source>
        <strain evidence="1 2">IBT 23096</strain>
    </source>
</reference>
<sequence length="500" mass="57323">MHSHDIQTCLEIPVPLSMKDRVRAPPACLPISGDHEAMEILEKFGKVLLRPEDEITQAQNLAAGFSDIVVLLERPRHRRDHKFDVSFEDFIKSCKTLLAVDELIRFASKGARSIHTVTVLDAFSYRPDKYATEEDKQCHEVLAQILRAKKPKVILRCHRDAYHDEWLKRIELPGEDYRLRRKESSIVDNHTTVVLQSFHPSCAVNNADCRPEYRALLMYHFVAAFSELTSKFTLPETAEEIRELCLTKGERRPEDIHKYEPWQAASVISRVLEKPYPNGVKFIGFADETPSESRSTQIKASTALYGWLKRLFGNANYFSGLAIAKIVLFLWKRHFQEDPLYDHVMSWLVLRGNEQKDWFACETHLVPDKRTIEEQLSGLQLSTPSIIRDIRTIKDEVLILLGRASATLIRGEHLADDCRAQLIDSYEKHNELVCSHLGELSMSDINHAMHIRTLLISCEVSLSAISDQTFISRKQDYIDAMLCLKRLAEVIDSTLLKSSD</sequence>
<dbReference type="Proteomes" id="UP000234275">
    <property type="component" value="Unassembled WGS sequence"/>
</dbReference>
<organism evidence="1 2">
    <name type="scientific">Aspergillus steynii IBT 23096</name>
    <dbReference type="NCBI Taxonomy" id="1392250"/>
    <lineage>
        <taxon>Eukaryota</taxon>
        <taxon>Fungi</taxon>
        <taxon>Dikarya</taxon>
        <taxon>Ascomycota</taxon>
        <taxon>Pezizomycotina</taxon>
        <taxon>Eurotiomycetes</taxon>
        <taxon>Eurotiomycetidae</taxon>
        <taxon>Eurotiales</taxon>
        <taxon>Aspergillaceae</taxon>
        <taxon>Aspergillus</taxon>
        <taxon>Aspergillus subgen. Circumdati</taxon>
    </lineage>
</organism>
<dbReference type="VEuPathDB" id="FungiDB:P170DRAFT_437226"/>
<dbReference type="EMBL" id="MSFO01000004">
    <property type="protein sequence ID" value="PLB49660.1"/>
    <property type="molecule type" value="Genomic_DNA"/>
</dbReference>
<protein>
    <submittedName>
        <fullName evidence="1">Uncharacterized protein</fullName>
    </submittedName>
</protein>
<keyword evidence="2" id="KW-1185">Reference proteome</keyword>
<gene>
    <name evidence="1" type="ORF">P170DRAFT_437226</name>
</gene>
<comment type="caution">
    <text evidence="1">The sequence shown here is derived from an EMBL/GenBank/DDBJ whole genome shotgun (WGS) entry which is preliminary data.</text>
</comment>
<evidence type="ECO:0000313" key="1">
    <source>
        <dbReference type="EMBL" id="PLB49660.1"/>
    </source>
</evidence>
<dbReference type="OrthoDB" id="4466753at2759"/>